<evidence type="ECO:0000313" key="2">
    <source>
        <dbReference type="Proteomes" id="UP000254340"/>
    </source>
</evidence>
<organism evidence="1 2">
    <name type="scientific">Klebsiella pneumoniae</name>
    <dbReference type="NCBI Taxonomy" id="573"/>
    <lineage>
        <taxon>Bacteria</taxon>
        <taxon>Pseudomonadati</taxon>
        <taxon>Pseudomonadota</taxon>
        <taxon>Gammaproteobacteria</taxon>
        <taxon>Enterobacterales</taxon>
        <taxon>Enterobacteriaceae</taxon>
        <taxon>Klebsiella/Raoultella group</taxon>
        <taxon>Klebsiella</taxon>
        <taxon>Klebsiella pneumoniae complex</taxon>
    </lineage>
</organism>
<name>A0A377XE73_KLEPN</name>
<dbReference type="AlphaFoldDB" id="A0A377XE73"/>
<gene>
    <name evidence="1" type="ORF">NCTC5047_02041</name>
</gene>
<accession>A0A377XE73</accession>
<reference evidence="1 2" key="1">
    <citation type="submission" date="2018-06" db="EMBL/GenBank/DDBJ databases">
        <authorList>
            <consortium name="Pathogen Informatics"/>
            <person name="Doyle S."/>
        </authorList>
    </citation>
    <scope>NUCLEOTIDE SEQUENCE [LARGE SCALE GENOMIC DNA]</scope>
    <source>
        <strain evidence="1 2">NCTC5047</strain>
    </source>
</reference>
<protein>
    <submittedName>
        <fullName evidence="1">Uncharacterized protein</fullName>
    </submittedName>
</protein>
<dbReference type="Proteomes" id="UP000254340">
    <property type="component" value="Unassembled WGS sequence"/>
</dbReference>
<proteinExistence type="predicted"/>
<sequence>MRVKRASQERVLHFKDGVNWHEYNEHSVPAACEKLYSVD</sequence>
<evidence type="ECO:0000313" key="1">
    <source>
        <dbReference type="EMBL" id="STT79372.1"/>
    </source>
</evidence>
<dbReference type="EMBL" id="UGLH01000005">
    <property type="protein sequence ID" value="STT79372.1"/>
    <property type="molecule type" value="Genomic_DNA"/>
</dbReference>